<evidence type="ECO:0000313" key="2">
    <source>
        <dbReference type="Proteomes" id="UP000824469"/>
    </source>
</evidence>
<feature type="non-terminal residue" evidence="1">
    <location>
        <position position="90"/>
    </location>
</feature>
<accession>A0AA38GCG0</accession>
<dbReference type="EMBL" id="JAHRHJ020000004">
    <property type="protein sequence ID" value="KAH9318865.1"/>
    <property type="molecule type" value="Genomic_DNA"/>
</dbReference>
<comment type="caution">
    <text evidence="1">The sequence shown here is derived from an EMBL/GenBank/DDBJ whole genome shotgun (WGS) entry which is preliminary data.</text>
</comment>
<proteinExistence type="predicted"/>
<sequence>MEEMSTLKFLQLEEDEKYQDSILKRILSLDKIEVDKFKVVDHIKAHQMKVKKLFNKKDRATELKFGDLVLIWDKKREPKESHGKFDYLWL</sequence>
<organism evidence="1 2">
    <name type="scientific">Taxus chinensis</name>
    <name type="common">Chinese yew</name>
    <name type="synonym">Taxus wallichiana var. chinensis</name>
    <dbReference type="NCBI Taxonomy" id="29808"/>
    <lineage>
        <taxon>Eukaryota</taxon>
        <taxon>Viridiplantae</taxon>
        <taxon>Streptophyta</taxon>
        <taxon>Embryophyta</taxon>
        <taxon>Tracheophyta</taxon>
        <taxon>Spermatophyta</taxon>
        <taxon>Pinopsida</taxon>
        <taxon>Pinidae</taxon>
        <taxon>Conifers II</taxon>
        <taxon>Cupressales</taxon>
        <taxon>Taxaceae</taxon>
        <taxon>Taxus</taxon>
    </lineage>
</organism>
<evidence type="ECO:0000313" key="1">
    <source>
        <dbReference type="EMBL" id="KAH9318865.1"/>
    </source>
</evidence>
<protein>
    <submittedName>
        <fullName evidence="1">Uncharacterized protein</fullName>
    </submittedName>
</protein>
<keyword evidence="2" id="KW-1185">Reference proteome</keyword>
<name>A0AA38GCG0_TAXCH</name>
<dbReference type="Proteomes" id="UP000824469">
    <property type="component" value="Unassembled WGS sequence"/>
</dbReference>
<reference evidence="1 2" key="1">
    <citation type="journal article" date="2021" name="Nat. Plants">
        <title>The Taxus genome provides insights into paclitaxel biosynthesis.</title>
        <authorList>
            <person name="Xiong X."/>
            <person name="Gou J."/>
            <person name="Liao Q."/>
            <person name="Li Y."/>
            <person name="Zhou Q."/>
            <person name="Bi G."/>
            <person name="Li C."/>
            <person name="Du R."/>
            <person name="Wang X."/>
            <person name="Sun T."/>
            <person name="Guo L."/>
            <person name="Liang H."/>
            <person name="Lu P."/>
            <person name="Wu Y."/>
            <person name="Zhang Z."/>
            <person name="Ro D.K."/>
            <person name="Shang Y."/>
            <person name="Huang S."/>
            <person name="Yan J."/>
        </authorList>
    </citation>
    <scope>NUCLEOTIDE SEQUENCE [LARGE SCALE GENOMIC DNA]</scope>
    <source>
        <strain evidence="1">Ta-2019</strain>
    </source>
</reference>
<dbReference type="AlphaFoldDB" id="A0AA38GCG0"/>
<gene>
    <name evidence="1" type="ORF">KI387_020634</name>
</gene>